<dbReference type="RefSeq" id="WP_305013348.1">
    <property type="nucleotide sequence ID" value="NZ_JAUQSX010000012.1"/>
</dbReference>
<proteinExistence type="predicted"/>
<accession>A0ABT9AFP8</accession>
<feature type="region of interest" description="Disordered" evidence="1">
    <location>
        <begin position="185"/>
        <end position="246"/>
    </location>
</feature>
<dbReference type="EMBL" id="JAUQSX010000012">
    <property type="protein sequence ID" value="MDO7848680.1"/>
    <property type="molecule type" value="Genomic_DNA"/>
</dbReference>
<sequence>MRELASTSSPEARALLAEVSVGLTVAQATAAPKLFQLRHRLGETVLIKLLVVMLRAFVDSLRVPDKPDTADILELADTLACTYTHDSLKDIILALKEARTKGTKFYQSLDVSTLYRLIQEYFERKAAFLEHRHLDQKANGASTQAADVKLLGDVAPRMLENVAQRIPDDHPNAEGLRQKLTITNARARRGLITPEQAAQQRAEARKATERKPRQDWKPGPEAQKQMDSRHREENRRMMEKYRVTQP</sequence>
<evidence type="ECO:0000256" key="1">
    <source>
        <dbReference type="SAM" id="MobiDB-lite"/>
    </source>
</evidence>
<gene>
    <name evidence="2" type="ORF">Q5H92_20105</name>
</gene>
<comment type="caution">
    <text evidence="2">The sequence shown here is derived from an EMBL/GenBank/DDBJ whole genome shotgun (WGS) entry which is preliminary data.</text>
</comment>
<feature type="compositionally biased region" description="Basic and acidic residues" evidence="1">
    <location>
        <begin position="202"/>
        <end position="246"/>
    </location>
</feature>
<keyword evidence="3" id="KW-1185">Reference proteome</keyword>
<evidence type="ECO:0000313" key="3">
    <source>
        <dbReference type="Proteomes" id="UP001167796"/>
    </source>
</evidence>
<organism evidence="2 3">
    <name type="scientific">Hymenobacter mellowenesis</name>
    <dbReference type="NCBI Taxonomy" id="3063995"/>
    <lineage>
        <taxon>Bacteria</taxon>
        <taxon>Pseudomonadati</taxon>
        <taxon>Bacteroidota</taxon>
        <taxon>Cytophagia</taxon>
        <taxon>Cytophagales</taxon>
        <taxon>Hymenobacteraceae</taxon>
        <taxon>Hymenobacter</taxon>
    </lineage>
</organism>
<protein>
    <submittedName>
        <fullName evidence="2">Uncharacterized protein</fullName>
    </submittedName>
</protein>
<dbReference type="Proteomes" id="UP001167796">
    <property type="component" value="Unassembled WGS sequence"/>
</dbReference>
<reference evidence="2" key="1">
    <citation type="submission" date="2023-07" db="EMBL/GenBank/DDBJ databases">
        <authorList>
            <person name="Kim M.K."/>
        </authorList>
    </citation>
    <scope>NUCLEOTIDE SEQUENCE</scope>
    <source>
        <strain evidence="2">M29</strain>
    </source>
</reference>
<evidence type="ECO:0000313" key="2">
    <source>
        <dbReference type="EMBL" id="MDO7848680.1"/>
    </source>
</evidence>
<name>A0ABT9AFP8_9BACT</name>